<protein>
    <recommendedName>
        <fullName evidence="4">SHSP domain-containing protein</fullName>
    </recommendedName>
</protein>
<feature type="region of interest" description="Disordered" evidence="3">
    <location>
        <begin position="118"/>
        <end position="146"/>
    </location>
</feature>
<evidence type="ECO:0000313" key="6">
    <source>
        <dbReference type="Proteomes" id="UP000193067"/>
    </source>
</evidence>
<accession>A0A1Y2IIM5</accession>
<dbReference type="AlphaFoldDB" id="A0A1Y2IIM5"/>
<proteinExistence type="inferred from homology"/>
<dbReference type="Proteomes" id="UP000193067">
    <property type="component" value="Unassembled WGS sequence"/>
</dbReference>
<organism evidence="5 6">
    <name type="scientific">Trametes coccinea (strain BRFM310)</name>
    <name type="common">Pycnoporus coccineus</name>
    <dbReference type="NCBI Taxonomy" id="1353009"/>
    <lineage>
        <taxon>Eukaryota</taxon>
        <taxon>Fungi</taxon>
        <taxon>Dikarya</taxon>
        <taxon>Basidiomycota</taxon>
        <taxon>Agaricomycotina</taxon>
        <taxon>Agaricomycetes</taxon>
        <taxon>Polyporales</taxon>
        <taxon>Polyporaceae</taxon>
        <taxon>Trametes</taxon>
    </lineage>
</organism>
<dbReference type="InterPro" id="IPR008978">
    <property type="entry name" value="HSP20-like_chaperone"/>
</dbReference>
<feature type="region of interest" description="Disordered" evidence="3">
    <location>
        <begin position="42"/>
        <end position="73"/>
    </location>
</feature>
<evidence type="ECO:0000259" key="4">
    <source>
        <dbReference type="PROSITE" id="PS01031"/>
    </source>
</evidence>
<dbReference type="EMBL" id="KZ084118">
    <property type="protein sequence ID" value="OSD00464.1"/>
    <property type="molecule type" value="Genomic_DNA"/>
</dbReference>
<comment type="similarity">
    <text evidence="1 2">Belongs to the small heat shock protein (HSP20) family.</text>
</comment>
<reference evidence="5 6" key="1">
    <citation type="journal article" date="2015" name="Biotechnol. Biofuels">
        <title>Enhanced degradation of softwood versus hardwood by the white-rot fungus Pycnoporus coccineus.</title>
        <authorList>
            <person name="Couturier M."/>
            <person name="Navarro D."/>
            <person name="Chevret D."/>
            <person name="Henrissat B."/>
            <person name="Piumi F."/>
            <person name="Ruiz-Duenas F.J."/>
            <person name="Martinez A.T."/>
            <person name="Grigoriev I.V."/>
            <person name="Riley R."/>
            <person name="Lipzen A."/>
            <person name="Berrin J.G."/>
            <person name="Master E.R."/>
            <person name="Rosso M.N."/>
        </authorList>
    </citation>
    <scope>NUCLEOTIDE SEQUENCE [LARGE SCALE GENOMIC DNA]</scope>
    <source>
        <strain evidence="5 6">BRFM310</strain>
    </source>
</reference>
<dbReference type="OrthoDB" id="1431247at2759"/>
<dbReference type="CDD" id="cd06464">
    <property type="entry name" value="ACD_sHsps-like"/>
    <property type="match status" value="1"/>
</dbReference>
<keyword evidence="6" id="KW-1185">Reference proteome</keyword>
<evidence type="ECO:0000313" key="5">
    <source>
        <dbReference type="EMBL" id="OSD00464.1"/>
    </source>
</evidence>
<dbReference type="InterPro" id="IPR002068">
    <property type="entry name" value="A-crystallin/Hsp20_dom"/>
</dbReference>
<evidence type="ECO:0000256" key="2">
    <source>
        <dbReference type="RuleBase" id="RU003616"/>
    </source>
</evidence>
<evidence type="ECO:0000256" key="3">
    <source>
        <dbReference type="SAM" id="MobiDB-lite"/>
    </source>
</evidence>
<dbReference type="PROSITE" id="PS01031">
    <property type="entry name" value="SHSP"/>
    <property type="match status" value="1"/>
</dbReference>
<dbReference type="SUPFAM" id="SSF49764">
    <property type="entry name" value="HSP20-like chaperones"/>
    <property type="match status" value="1"/>
</dbReference>
<evidence type="ECO:0000256" key="1">
    <source>
        <dbReference type="PROSITE-ProRule" id="PRU00285"/>
    </source>
</evidence>
<dbReference type="Pfam" id="PF00011">
    <property type="entry name" value="HSP20"/>
    <property type="match status" value="1"/>
</dbReference>
<dbReference type="STRING" id="1353009.A0A1Y2IIM5"/>
<sequence>MELWDDGKSATVTAVFELPGLRPDQVLLDVVDGRLIVSGERRPRGPVRLLSSGGRPGEPEPSAGSMSGTPRVGELKYGTFRRAIPVPDGCMTKDLEAILENGMLTVSWPRHPQGVNPEPLDNVHDTPVGAVTPPRFGGAEGSRSSY</sequence>
<gene>
    <name evidence="5" type="ORF">PYCCODRAFT_1437319</name>
</gene>
<feature type="domain" description="SHSP" evidence="4">
    <location>
        <begin position="1"/>
        <end position="126"/>
    </location>
</feature>
<dbReference type="Gene3D" id="2.60.40.790">
    <property type="match status" value="1"/>
</dbReference>
<name>A0A1Y2IIM5_TRAC3</name>